<evidence type="ECO:0000313" key="1">
    <source>
        <dbReference type="EMBL" id="EDO25924.1"/>
    </source>
</evidence>
<proteinExistence type="predicted"/>
<dbReference type="InterPro" id="IPR043128">
    <property type="entry name" value="Rev_trsase/Diguanyl_cyclase"/>
</dbReference>
<evidence type="ECO:0008006" key="3">
    <source>
        <dbReference type="Google" id="ProtNLM"/>
    </source>
</evidence>
<evidence type="ECO:0000313" key="2">
    <source>
        <dbReference type="Proteomes" id="UP000001593"/>
    </source>
</evidence>
<dbReference type="Proteomes" id="UP000001593">
    <property type="component" value="Unassembled WGS sequence"/>
</dbReference>
<keyword evidence="2" id="KW-1185">Reference proteome</keyword>
<gene>
    <name evidence="1" type="ORF">NEMVEDRAFT_v1g49585</name>
</gene>
<protein>
    <recommendedName>
        <fullName evidence="3">Reverse transcriptase domain-containing protein</fullName>
    </recommendedName>
</protein>
<dbReference type="HOGENOM" id="CLU_3002494_0_0_1"/>
<dbReference type="InterPro" id="IPR043502">
    <property type="entry name" value="DNA/RNA_pol_sf"/>
</dbReference>
<dbReference type="AlphaFoldDB" id="A7TDC8"/>
<feature type="non-terminal residue" evidence="1">
    <location>
        <position position="1"/>
    </location>
</feature>
<reference evidence="1 2" key="1">
    <citation type="journal article" date="2007" name="Science">
        <title>Sea anemone genome reveals ancestral eumetazoan gene repertoire and genomic organization.</title>
        <authorList>
            <person name="Putnam N.H."/>
            <person name="Srivastava M."/>
            <person name="Hellsten U."/>
            <person name="Dirks B."/>
            <person name="Chapman J."/>
            <person name="Salamov A."/>
            <person name="Terry A."/>
            <person name="Shapiro H."/>
            <person name="Lindquist E."/>
            <person name="Kapitonov V.V."/>
            <person name="Jurka J."/>
            <person name="Genikhovich G."/>
            <person name="Grigoriev I.V."/>
            <person name="Lucas S.M."/>
            <person name="Steele R.E."/>
            <person name="Finnerty J.R."/>
            <person name="Technau U."/>
            <person name="Martindale M.Q."/>
            <person name="Rokhsar D.S."/>
        </authorList>
    </citation>
    <scope>NUCLEOTIDE SEQUENCE [LARGE SCALE GENOMIC DNA]</scope>
    <source>
        <strain evidence="2">CH2 X CH6</strain>
    </source>
</reference>
<accession>A7TDC8</accession>
<organism evidence="1 2">
    <name type="scientific">Nematostella vectensis</name>
    <name type="common">Starlet sea anemone</name>
    <dbReference type="NCBI Taxonomy" id="45351"/>
    <lineage>
        <taxon>Eukaryota</taxon>
        <taxon>Metazoa</taxon>
        <taxon>Cnidaria</taxon>
        <taxon>Anthozoa</taxon>
        <taxon>Hexacorallia</taxon>
        <taxon>Actiniaria</taxon>
        <taxon>Edwardsiidae</taxon>
        <taxon>Nematostella</taxon>
    </lineage>
</organism>
<dbReference type="PhylomeDB" id="A7TDC8"/>
<dbReference type="EMBL" id="DS477601">
    <property type="protein sequence ID" value="EDO25924.1"/>
    <property type="molecule type" value="Genomic_DNA"/>
</dbReference>
<feature type="non-terminal residue" evidence="1">
    <location>
        <position position="57"/>
    </location>
</feature>
<dbReference type="Gene3D" id="3.30.70.270">
    <property type="match status" value="1"/>
</dbReference>
<name>A7TDC8_NEMVE</name>
<dbReference type="SUPFAM" id="SSF56672">
    <property type="entry name" value="DNA/RNA polymerases"/>
    <property type="match status" value="1"/>
</dbReference>
<dbReference type="InParanoid" id="A7TDC8"/>
<sequence>IIIAGSDKAEHDEALSRALLRARERNIRFNRDKIQLRVNQVKYLGNIVTADGFKSDP</sequence>